<dbReference type="InterPro" id="IPR002401">
    <property type="entry name" value="Cyt_P450_E_grp-I"/>
</dbReference>
<evidence type="ECO:0000313" key="11">
    <source>
        <dbReference type="RefSeq" id="XP_013406758.1"/>
    </source>
</evidence>
<protein>
    <submittedName>
        <fullName evidence="11">Cytochrome P450 10</fullName>
    </submittedName>
</protein>
<evidence type="ECO:0000256" key="2">
    <source>
        <dbReference type="ARBA" id="ARBA00010617"/>
    </source>
</evidence>
<proteinExistence type="inferred from homology"/>
<dbReference type="AlphaFoldDB" id="A0A1S3J8W9"/>
<dbReference type="GO" id="GO:0016705">
    <property type="term" value="F:oxidoreductase activity, acting on paired donors, with incorporation or reduction of molecular oxygen"/>
    <property type="evidence" value="ECO:0007669"/>
    <property type="project" value="InterPro"/>
</dbReference>
<dbReference type="InterPro" id="IPR001128">
    <property type="entry name" value="Cyt_P450"/>
</dbReference>
<feature type="binding site" description="axial binding residue" evidence="8">
    <location>
        <position position="502"/>
    </location>
    <ligand>
        <name>heme</name>
        <dbReference type="ChEBI" id="CHEBI:30413"/>
    </ligand>
    <ligandPart>
        <name>Fe</name>
        <dbReference type="ChEBI" id="CHEBI:18248"/>
    </ligandPart>
</feature>
<dbReference type="GeneID" id="106171145"/>
<evidence type="ECO:0000256" key="4">
    <source>
        <dbReference type="ARBA" id="ARBA00022723"/>
    </source>
</evidence>
<dbReference type="KEGG" id="lak:106171145"/>
<evidence type="ECO:0000313" key="10">
    <source>
        <dbReference type="Proteomes" id="UP000085678"/>
    </source>
</evidence>
<keyword evidence="4 8" id="KW-0479">Metal-binding</keyword>
<dbReference type="RefSeq" id="XP_013406758.1">
    <property type="nucleotide sequence ID" value="XM_013551304.1"/>
</dbReference>
<dbReference type="PANTHER" id="PTHR24279">
    <property type="entry name" value="CYTOCHROME P450"/>
    <property type="match status" value="1"/>
</dbReference>
<keyword evidence="10" id="KW-1185">Reference proteome</keyword>
<dbReference type="FunFam" id="1.10.630.10:FF:000006">
    <property type="entry name" value="Cytochrome P450 302a1, mitochondrial"/>
    <property type="match status" value="1"/>
</dbReference>
<dbReference type="PRINTS" id="PR00385">
    <property type="entry name" value="P450"/>
</dbReference>
<keyword evidence="5 9" id="KW-0560">Oxidoreductase</keyword>
<name>A0A1S3J8W9_LINAN</name>
<dbReference type="Proteomes" id="UP000085678">
    <property type="component" value="Unplaced"/>
</dbReference>
<dbReference type="PANTHER" id="PTHR24279:SF120">
    <property type="entry name" value="CYTOCHROME P450"/>
    <property type="match status" value="1"/>
</dbReference>
<dbReference type="PROSITE" id="PS00086">
    <property type="entry name" value="CYTOCHROME_P450"/>
    <property type="match status" value="1"/>
</dbReference>
<dbReference type="CDD" id="cd11054">
    <property type="entry name" value="CYP24A1-like"/>
    <property type="match status" value="1"/>
</dbReference>
<evidence type="ECO:0000256" key="9">
    <source>
        <dbReference type="RuleBase" id="RU000461"/>
    </source>
</evidence>
<gene>
    <name evidence="11" type="primary">LOC106171145</name>
</gene>
<organism evidence="10 11">
    <name type="scientific">Lingula anatina</name>
    <name type="common">Brachiopod</name>
    <name type="synonym">Lingula unguis</name>
    <dbReference type="NCBI Taxonomy" id="7574"/>
    <lineage>
        <taxon>Eukaryota</taxon>
        <taxon>Metazoa</taxon>
        <taxon>Spiralia</taxon>
        <taxon>Lophotrochozoa</taxon>
        <taxon>Brachiopoda</taxon>
        <taxon>Linguliformea</taxon>
        <taxon>Lingulata</taxon>
        <taxon>Lingulida</taxon>
        <taxon>Linguloidea</taxon>
        <taxon>Lingulidae</taxon>
        <taxon>Lingula</taxon>
    </lineage>
</organism>
<dbReference type="OrthoDB" id="3945418at2759"/>
<evidence type="ECO:0000256" key="5">
    <source>
        <dbReference type="ARBA" id="ARBA00023002"/>
    </source>
</evidence>
<dbReference type="Gene3D" id="1.10.630.10">
    <property type="entry name" value="Cytochrome P450"/>
    <property type="match status" value="1"/>
</dbReference>
<evidence type="ECO:0000256" key="7">
    <source>
        <dbReference type="ARBA" id="ARBA00023033"/>
    </source>
</evidence>
<reference evidence="11" key="1">
    <citation type="submission" date="2025-08" db="UniProtKB">
        <authorList>
            <consortium name="RefSeq"/>
        </authorList>
    </citation>
    <scope>IDENTIFICATION</scope>
    <source>
        <tissue evidence="11">Gonads</tissue>
    </source>
</reference>
<dbReference type="GO" id="GO:0004497">
    <property type="term" value="F:monooxygenase activity"/>
    <property type="evidence" value="ECO:0007669"/>
    <property type="project" value="UniProtKB-KW"/>
</dbReference>
<dbReference type="GO" id="GO:0020037">
    <property type="term" value="F:heme binding"/>
    <property type="evidence" value="ECO:0007669"/>
    <property type="project" value="InterPro"/>
</dbReference>
<dbReference type="PRINTS" id="PR00463">
    <property type="entry name" value="EP450I"/>
</dbReference>
<keyword evidence="7 9" id="KW-0503">Monooxygenase</keyword>
<dbReference type="GO" id="GO:0005506">
    <property type="term" value="F:iron ion binding"/>
    <property type="evidence" value="ECO:0007669"/>
    <property type="project" value="InterPro"/>
</dbReference>
<sequence>MATVRRFQLARNLPKWLYSKKRKGAFDKTVKNASSTNLNASHQDLVSKCPFDKSQPSAGANTSTENSYMTSERVKYRPFHEIPGPKGLPIVGTLFDYIKKDGFGLNRLFKVQQTRSQEYGPIYREKLATVESIVISDPIEYSKVVRADGKYPQRTELLPIMHYRKQKGMGLGLVNSQGEEWHRQRSVIGKKLLVPKEVQQYIPSMNTVTDDFVQRLQQIRNHENGEVENMEHEMFKWALESIGTVLFENRIGCFEDVPLADAKDFIDHLLCFFKYMQTLVFGLPIYTIYPTKTYKQFEFHTDKVTAIGQKFVDKKVQSLNETSSFIKNEEEGEKLSFLSYLLSSKYLTPQEANSHVIDLMMGAVETTSTATIWTLYCLAINPNIQDNLYQELCKVFPTSTEITADKLQHLPYLKACLKEMFRLYPITFTTSRILQEDIEVCGYHIPKGKHVQANLYGMGHDAKLFEDPEKFNPERWLRDGAHASMGMKIFSNMRFGHGARMCIGRRIAEQEIYIALVKILKNFKLEYHHEPVEPVLNLVMTPDRPVKISFIPRTHLKTLDTE</sequence>
<dbReference type="OMA" id="MFEAYRQ"/>
<evidence type="ECO:0000256" key="3">
    <source>
        <dbReference type="ARBA" id="ARBA00022617"/>
    </source>
</evidence>
<dbReference type="InterPro" id="IPR050479">
    <property type="entry name" value="CYP11_CYP27_families"/>
</dbReference>
<dbReference type="InterPro" id="IPR036396">
    <property type="entry name" value="Cyt_P450_sf"/>
</dbReference>
<comment type="similarity">
    <text evidence="2 9">Belongs to the cytochrome P450 family.</text>
</comment>
<keyword evidence="3 8" id="KW-0349">Heme</keyword>
<dbReference type="InParanoid" id="A0A1S3J8W9"/>
<dbReference type="FunCoup" id="A0A1S3J8W9">
    <property type="interactions" value="73"/>
</dbReference>
<evidence type="ECO:0000256" key="6">
    <source>
        <dbReference type="ARBA" id="ARBA00023004"/>
    </source>
</evidence>
<dbReference type="InterPro" id="IPR017972">
    <property type="entry name" value="Cyt_P450_CS"/>
</dbReference>
<evidence type="ECO:0000256" key="8">
    <source>
        <dbReference type="PIRSR" id="PIRSR602401-1"/>
    </source>
</evidence>
<accession>A0A1S3J8W9</accession>
<keyword evidence="6 8" id="KW-0408">Iron</keyword>
<dbReference type="STRING" id="7574.A0A1S3J8W9"/>
<comment type="cofactor">
    <cofactor evidence="1 8">
        <name>heme</name>
        <dbReference type="ChEBI" id="CHEBI:30413"/>
    </cofactor>
</comment>
<dbReference type="Pfam" id="PF00067">
    <property type="entry name" value="p450"/>
    <property type="match status" value="1"/>
</dbReference>
<evidence type="ECO:0000256" key="1">
    <source>
        <dbReference type="ARBA" id="ARBA00001971"/>
    </source>
</evidence>
<dbReference type="SUPFAM" id="SSF48264">
    <property type="entry name" value="Cytochrome P450"/>
    <property type="match status" value="1"/>
</dbReference>